<proteinExistence type="predicted"/>
<dbReference type="KEGG" id="tet:TTHERM_000971789"/>
<evidence type="ECO:0000313" key="2">
    <source>
        <dbReference type="EMBL" id="EWS71411.1"/>
    </source>
</evidence>
<dbReference type="EMBL" id="GG662319">
    <property type="protein sequence ID" value="EWS71411.1"/>
    <property type="molecule type" value="Genomic_DNA"/>
</dbReference>
<organism evidence="2 3">
    <name type="scientific">Tetrahymena thermophila (strain SB210)</name>
    <dbReference type="NCBI Taxonomy" id="312017"/>
    <lineage>
        <taxon>Eukaryota</taxon>
        <taxon>Sar</taxon>
        <taxon>Alveolata</taxon>
        <taxon>Ciliophora</taxon>
        <taxon>Intramacronucleata</taxon>
        <taxon>Oligohymenophorea</taxon>
        <taxon>Hymenostomatida</taxon>
        <taxon>Tetrahymenina</taxon>
        <taxon>Tetrahymenidae</taxon>
        <taxon>Tetrahymena</taxon>
    </lineage>
</organism>
<dbReference type="Proteomes" id="UP000009168">
    <property type="component" value="Unassembled WGS sequence"/>
</dbReference>
<protein>
    <submittedName>
        <fullName evidence="2">Uncharacterized protein</fullName>
    </submittedName>
</protein>
<reference evidence="3" key="1">
    <citation type="journal article" date="2006" name="PLoS Biol.">
        <title>Macronuclear genome sequence of the ciliate Tetrahymena thermophila, a model eukaryote.</title>
        <authorList>
            <person name="Eisen J.A."/>
            <person name="Coyne R.S."/>
            <person name="Wu M."/>
            <person name="Wu D."/>
            <person name="Thiagarajan M."/>
            <person name="Wortman J.R."/>
            <person name="Badger J.H."/>
            <person name="Ren Q."/>
            <person name="Amedeo P."/>
            <person name="Jones K.M."/>
            <person name="Tallon L.J."/>
            <person name="Delcher A.L."/>
            <person name="Salzberg S.L."/>
            <person name="Silva J.C."/>
            <person name="Haas B.J."/>
            <person name="Majoros W.H."/>
            <person name="Farzad M."/>
            <person name="Carlton J.M."/>
            <person name="Smith R.K. Jr."/>
            <person name="Garg J."/>
            <person name="Pearlman R.E."/>
            <person name="Karrer K.M."/>
            <person name="Sun L."/>
            <person name="Manning G."/>
            <person name="Elde N.C."/>
            <person name="Turkewitz A.P."/>
            <person name="Asai D.J."/>
            <person name="Wilkes D.E."/>
            <person name="Wang Y."/>
            <person name="Cai H."/>
            <person name="Collins K."/>
            <person name="Stewart B.A."/>
            <person name="Lee S.R."/>
            <person name="Wilamowska K."/>
            <person name="Weinberg Z."/>
            <person name="Ruzzo W.L."/>
            <person name="Wloga D."/>
            <person name="Gaertig J."/>
            <person name="Frankel J."/>
            <person name="Tsao C.-C."/>
            <person name="Gorovsky M.A."/>
            <person name="Keeling P.J."/>
            <person name="Waller R.F."/>
            <person name="Patron N.J."/>
            <person name="Cherry J.M."/>
            <person name="Stover N.A."/>
            <person name="Krieger C.J."/>
            <person name="del Toro C."/>
            <person name="Ryder H.F."/>
            <person name="Williamson S.C."/>
            <person name="Barbeau R.A."/>
            <person name="Hamilton E.P."/>
            <person name="Orias E."/>
        </authorList>
    </citation>
    <scope>NUCLEOTIDE SEQUENCE [LARGE SCALE GENOMIC DNA]</scope>
    <source>
        <strain evidence="3">SB210</strain>
    </source>
</reference>
<feature type="region of interest" description="Disordered" evidence="1">
    <location>
        <begin position="1"/>
        <end position="23"/>
    </location>
</feature>
<dbReference type="RefSeq" id="XP_012656052.1">
    <property type="nucleotide sequence ID" value="XM_012800598.1"/>
</dbReference>
<dbReference type="GeneID" id="24441264"/>
<name>W7XCD7_TETTS</name>
<dbReference type="InParanoid" id="W7XCD7"/>
<accession>W7XCD7</accession>
<gene>
    <name evidence="2" type="ORF">TTHERM_000971789</name>
</gene>
<evidence type="ECO:0000313" key="3">
    <source>
        <dbReference type="Proteomes" id="UP000009168"/>
    </source>
</evidence>
<evidence type="ECO:0000256" key="1">
    <source>
        <dbReference type="SAM" id="MobiDB-lite"/>
    </source>
</evidence>
<keyword evidence="3" id="KW-1185">Reference proteome</keyword>
<dbReference type="AlphaFoldDB" id="W7XCD7"/>
<sequence length="114" mass="13694">MSQEKYHDLQREQKLFKNQKDKDNQNEKVCIVFSKRQQENKQINKLANKQYSEHILLIIIIITKLNSSISQKDFVFFKLNKKLIKHFKIRTFQREAKIHINYSIKVNKSANSSL</sequence>